<evidence type="ECO:0000313" key="2">
    <source>
        <dbReference type="EMBL" id="PHJ23751.1"/>
    </source>
</evidence>
<dbReference type="VEuPathDB" id="ToxoDB:CSUI_002398"/>
<evidence type="ECO:0000313" key="3">
    <source>
        <dbReference type="Proteomes" id="UP000221165"/>
    </source>
</evidence>
<dbReference type="GeneID" id="94425811"/>
<gene>
    <name evidence="2" type="ORF">CSUI_002398</name>
</gene>
<feature type="compositionally biased region" description="Polar residues" evidence="1">
    <location>
        <begin position="392"/>
        <end position="403"/>
    </location>
</feature>
<reference evidence="2 3" key="1">
    <citation type="journal article" date="2017" name="Int. J. Parasitol.">
        <title>The genome of the protozoan parasite Cystoisospora suis and a reverse vaccinology approach to identify vaccine candidates.</title>
        <authorList>
            <person name="Palmieri N."/>
            <person name="Shrestha A."/>
            <person name="Ruttkowski B."/>
            <person name="Beck T."/>
            <person name="Vogl C."/>
            <person name="Tomley F."/>
            <person name="Blake D.P."/>
            <person name="Joachim A."/>
        </authorList>
    </citation>
    <scope>NUCLEOTIDE SEQUENCE [LARGE SCALE GENOMIC DNA]</scope>
    <source>
        <strain evidence="2 3">Wien I</strain>
    </source>
</reference>
<dbReference type="OrthoDB" id="436833at2759"/>
<comment type="caution">
    <text evidence="2">The sequence shown here is derived from an EMBL/GenBank/DDBJ whole genome shotgun (WGS) entry which is preliminary data.</text>
</comment>
<name>A0A2C6KI88_9APIC</name>
<dbReference type="EMBL" id="MIGC01001017">
    <property type="protein sequence ID" value="PHJ23751.1"/>
    <property type="molecule type" value="Genomic_DNA"/>
</dbReference>
<evidence type="ECO:0000256" key="1">
    <source>
        <dbReference type="SAM" id="MobiDB-lite"/>
    </source>
</evidence>
<feature type="compositionally biased region" description="Low complexity" evidence="1">
    <location>
        <begin position="417"/>
        <end position="427"/>
    </location>
</feature>
<feature type="compositionally biased region" description="Polar residues" evidence="1">
    <location>
        <begin position="443"/>
        <end position="459"/>
    </location>
</feature>
<proteinExistence type="predicted"/>
<organism evidence="2 3">
    <name type="scientific">Cystoisospora suis</name>
    <dbReference type="NCBI Taxonomy" id="483139"/>
    <lineage>
        <taxon>Eukaryota</taxon>
        <taxon>Sar</taxon>
        <taxon>Alveolata</taxon>
        <taxon>Apicomplexa</taxon>
        <taxon>Conoidasida</taxon>
        <taxon>Coccidia</taxon>
        <taxon>Eucoccidiorida</taxon>
        <taxon>Eimeriorina</taxon>
        <taxon>Sarcocystidae</taxon>
        <taxon>Cystoisospora</taxon>
    </lineage>
</organism>
<dbReference type="AlphaFoldDB" id="A0A2C6KI88"/>
<accession>A0A2C6KI88</accession>
<feature type="region of interest" description="Disordered" evidence="1">
    <location>
        <begin position="373"/>
        <end position="473"/>
    </location>
</feature>
<dbReference type="Proteomes" id="UP000221165">
    <property type="component" value="Unassembled WGS sequence"/>
</dbReference>
<keyword evidence="3" id="KW-1185">Reference proteome</keyword>
<sequence length="721" mass="80301">MPSYLKRSECPFFSIRITKEERRDSLHLHARPSSSCANMHSVQCSSVPWSSTNRSSFFLFSPSFVFSASAPRFVSRLTLATHVLTSPVRPAKLPRFQWSQRRGAKLLRWTPDTAVAHRLETLVEAKDFLLACKTWEDQMTRRDYLAALTLLTTRKRLDTRDSLFLRFVDRVLSHPSLTDSAHIHLVMHRFAVLGYAPPLWRLASATHSFLSKMQPAQLSLVAWALATSYVLDNRLWNEMGRLVLLHIPDFSFTDVAMVAWAFSRMDRRNPVELMALKKRAIEFLDALNDERREDATHALSNSSSRSAPARRLSCSASSSAVPSLSSFSSLDSRALVPPHDLCMLFRAFATLTPRDLSLHLRLFHTIVTTSCAPPAEVSHSVPLPDPSRGPARQSTDVRGSSEISGMPATEQPHESSQDNTQTDTSTSRIGVSDSREEELHAETSVQPTEIADSCTSGSQARCLKGEGQPWPRGVETQSIWRKPATAPFSLTAQALTAVWTALADINFLGHFPLPGTNKATVSSSVRGASPLSRSSSSSLAVLSSASSSSPVSSPVSFPTFSSLFETPKRSSPRGAGLQVSSEGVRWMLERLCEETRLLRLDHTINTNMVTKLAEAMLKLNFVDPRVVYQLIHFTQKRGGEQLQPEQVLTLAKVFYALKIFDEKAWKKLAHRAQATAVDLSAKEVRELLFYFRKAGVSNQRVEGCLDHFVHLKEDIDKYGPI</sequence>
<protein>
    <submittedName>
        <fullName evidence="2">Uncharacterized protein</fullName>
    </submittedName>
</protein>
<dbReference type="RefSeq" id="XP_067925425.1">
    <property type="nucleotide sequence ID" value="XM_068062600.1"/>
</dbReference>